<comment type="subcellular location">
    <subcellularLocation>
        <location evidence="1">Cytoplasm</location>
        <location evidence="1">Cytoskeleton</location>
    </subcellularLocation>
    <subcellularLocation>
        <location evidence="2">Endomembrane system</location>
    </subcellularLocation>
</comment>
<dbReference type="Pfam" id="PF04130">
    <property type="entry name" value="GCP_C_terminal"/>
    <property type="match status" value="1"/>
</dbReference>
<feature type="region of interest" description="Disordered" evidence="11">
    <location>
        <begin position="1103"/>
        <end position="1206"/>
    </location>
</feature>
<feature type="compositionally biased region" description="Polar residues" evidence="11">
    <location>
        <begin position="1862"/>
        <end position="1878"/>
    </location>
</feature>
<evidence type="ECO:0000256" key="5">
    <source>
        <dbReference type="ARBA" id="ARBA00022448"/>
    </source>
</evidence>
<feature type="region of interest" description="Disordered" evidence="11">
    <location>
        <begin position="1962"/>
        <end position="1992"/>
    </location>
</feature>
<evidence type="ECO:0000256" key="6">
    <source>
        <dbReference type="ARBA" id="ARBA00022490"/>
    </source>
</evidence>
<evidence type="ECO:0000256" key="7">
    <source>
        <dbReference type="ARBA" id="ARBA00022701"/>
    </source>
</evidence>
<dbReference type="SUPFAM" id="SSF48371">
    <property type="entry name" value="ARM repeat"/>
    <property type="match status" value="1"/>
</dbReference>
<protein>
    <submittedName>
        <fullName evidence="15">Beta adaptin</fullName>
    </submittedName>
</protein>
<dbReference type="Pfam" id="PF01602">
    <property type="entry name" value="Adaptin_N"/>
    <property type="match status" value="1"/>
</dbReference>
<evidence type="ECO:0000313" key="15">
    <source>
        <dbReference type="EMBL" id="KAJ1612233.1"/>
    </source>
</evidence>
<evidence type="ECO:0000256" key="4">
    <source>
        <dbReference type="ARBA" id="ARBA00010337"/>
    </source>
</evidence>
<evidence type="ECO:0000256" key="1">
    <source>
        <dbReference type="ARBA" id="ARBA00004245"/>
    </source>
</evidence>
<dbReference type="InterPro" id="IPR042241">
    <property type="entry name" value="GCP_C_sf"/>
</dbReference>
<evidence type="ECO:0000256" key="2">
    <source>
        <dbReference type="ARBA" id="ARBA00004308"/>
    </source>
</evidence>
<gene>
    <name evidence="15" type="ORF">OJ252_1322</name>
</gene>
<feature type="compositionally biased region" description="Polar residues" evidence="11">
    <location>
        <begin position="1976"/>
        <end position="1992"/>
    </location>
</feature>
<dbReference type="PANTHER" id="PTHR11134">
    <property type="entry name" value="ADAPTOR COMPLEX SUBUNIT BETA FAMILY MEMBER"/>
    <property type="match status" value="1"/>
</dbReference>
<feature type="compositionally biased region" description="Basic and acidic residues" evidence="11">
    <location>
        <begin position="1180"/>
        <end position="1192"/>
    </location>
</feature>
<reference evidence="15" key="1">
    <citation type="submission" date="2022-10" db="EMBL/GenBank/DDBJ databases">
        <title>Adaptive evolution leads to modifications in subtelomeric GC content in a zoonotic Cryptosporidium species.</title>
        <authorList>
            <person name="Li J."/>
            <person name="Feng Y."/>
            <person name="Xiao L."/>
        </authorList>
    </citation>
    <scope>NUCLEOTIDE SEQUENCE</scope>
    <source>
        <strain evidence="15">25894</strain>
    </source>
</reference>
<dbReference type="Gene3D" id="1.20.120.1900">
    <property type="entry name" value="Gamma-tubulin complex, C-terminal domain"/>
    <property type="match status" value="1"/>
</dbReference>
<keyword evidence="6" id="KW-0963">Cytoplasm</keyword>
<dbReference type="Pfam" id="PF17681">
    <property type="entry name" value="GCP_N_terminal"/>
    <property type="match status" value="1"/>
</dbReference>
<comment type="similarity">
    <text evidence="4">Belongs to the TUBGCP family.</text>
</comment>
<proteinExistence type="inferred from homology"/>
<feature type="compositionally biased region" description="Acidic residues" evidence="11">
    <location>
        <begin position="1143"/>
        <end position="1157"/>
    </location>
</feature>
<dbReference type="Gene3D" id="1.25.10.10">
    <property type="entry name" value="Leucine-rich Repeat Variant"/>
    <property type="match status" value="1"/>
</dbReference>
<dbReference type="InterPro" id="IPR026739">
    <property type="entry name" value="AP_beta"/>
</dbReference>
<feature type="region of interest" description="Disordered" evidence="11">
    <location>
        <begin position="565"/>
        <end position="585"/>
    </location>
</feature>
<evidence type="ECO:0000256" key="8">
    <source>
        <dbReference type="ARBA" id="ARBA00022927"/>
    </source>
</evidence>
<evidence type="ECO:0000256" key="11">
    <source>
        <dbReference type="SAM" id="MobiDB-lite"/>
    </source>
</evidence>
<evidence type="ECO:0000313" key="16">
    <source>
        <dbReference type="Proteomes" id="UP001071777"/>
    </source>
</evidence>
<feature type="compositionally biased region" description="Basic and acidic residues" evidence="11">
    <location>
        <begin position="567"/>
        <end position="581"/>
    </location>
</feature>
<evidence type="ECO:0000259" key="12">
    <source>
        <dbReference type="Pfam" id="PF01602"/>
    </source>
</evidence>
<keyword evidence="10" id="KW-0206">Cytoskeleton</keyword>
<comment type="caution">
    <text evidence="15">The sequence shown here is derived from an EMBL/GenBank/DDBJ whole genome shotgun (WGS) entry which is preliminary data.</text>
</comment>
<feature type="domain" description="Gamma tubulin complex component C-terminal" evidence="13">
    <location>
        <begin position="858"/>
        <end position="1035"/>
    </location>
</feature>
<keyword evidence="16" id="KW-1185">Reference proteome</keyword>
<name>A0ABQ8P8J0_9CRYT</name>
<evidence type="ECO:0000256" key="9">
    <source>
        <dbReference type="ARBA" id="ARBA00023136"/>
    </source>
</evidence>
<accession>A0ABQ8P8J0</accession>
<dbReference type="InterPro" id="IPR002553">
    <property type="entry name" value="Clathrin/coatomer_adapt-like_N"/>
</dbReference>
<feature type="domain" description="Gamma tubulin complex component protein N-terminal" evidence="14">
    <location>
        <begin position="2"/>
        <end position="378"/>
    </location>
</feature>
<keyword evidence="5" id="KW-0813">Transport</keyword>
<comment type="similarity">
    <text evidence="3">Belongs to the adaptor complexes large subunit family.</text>
</comment>
<evidence type="ECO:0000256" key="10">
    <source>
        <dbReference type="ARBA" id="ARBA00023212"/>
    </source>
</evidence>
<sequence>MIHDILLSLTGLVGDKIVVDPEEFVSSSISLYSYRYSLRLKSSVRECLSETESSLVDRILGVSSNFYSVNEFVRRVQGSVYNRHANYNSNSTFGFETGVGRGRDLQIRADLNRRLLRINPVGLYIHAVARCMQEYIVRFLQKISQLEREVFENPNLPLTFVLASITKPARVLEHFMAFIDEWYTLAINSRVDSTCRFSFSNMFITMERFENVCEIYISVPCGYILDYFYSGISSGDLLQESVSRNFLLVCCRVFCYQMVNWIALGKLVDPFEEFIVGRFSISASAHPSGAKSGPASSEPFSLPSNDSCVEALDMEENTCRLYSREEAIHCGVFEWEGLFYTRFESFTKKLFALKFQYKVFGVGKIVRLLSRYGDESVRARVSGAGLQGHLEQVSSILNESFPHIQPQLEGLLEKFRREISSLMYSSILADGLPAPGEACTSLQAPENTLQQSIQLVRDLYFLGNSDLFLQLDHSIFHKSMGSDEPPTRNSNIGEQLEFVSAAWRDALTSARLSGAWASTHGISESRVSICCDTFDLFSFGLSETELVESFNCQISDTTLHLGGKPGLHADPKLESGQDRPEGAGSLGVVQEGVDVASMCRIRWPIRIIDGFNHVLECVSSLDVVSSLLFTASGGLPLRGGRLVGLGEGDPESTGEFLRLTWGFGFKDRTRQVLEFSIRLYWHTKNLKSLLNTEDDFSLLKTNVLEVPNPQVGLYAYRLRILFKQSNISVYMEPLKTVLADSGSLFARPTQVLSIQHINIDICLPLQTSSSYIHLLRHGEPGMALGEGERELRVVKWCHISSSGSSDVISQLAGSTGAGSSASASYNYNLLSRVALNSYLSGVSFDHHIFRLRIVQGFGWPLPLLFTKRNMEHYYNLFDFYWLFFRTYNGLERLWREAFNLRYGSRRGLFSSFSLEHPVNHFWNYIFYCRWVLQVTIGEYYSFLQHFAVDQSLNEFLDRVKEERDFEKIIQGHRDLVQTLTLRSGLLLPSVLSPLTSILVLTSEWSHLVFRELQRWNELGDLAESRLLFQGPDSPKLPWRSGIWASLIENTVQFMNNFVLLWDSLCSEISIVSSNIQYQHLSFLLSVFSNNRWNIDVPDLGPPPGRDLASLPPSPYSNRHPGDEEYDGQLHPIPRPPRPGLETYDSEDYIYSDYESDSPDSSLGEQGDLEDDAPYPHTSRHGLEEEAGGENRPRQYSPSPPDHLGTSSLIERLSSKLGVTSLQTPSSDSAGRVRGSVGMGDRRYFQGSKRGELHELREELHSSSKEKKEAVKKVIAAMTVGKDVSSLFPDVLNCMQTGCIELKKLVYLYIINYAKVQPELAILAVNTFFKDSMDANPLIRALAIRTMGYIRLEQITEYLVDPLRRSCSDPDPYVRKTAAICIAKLYDISPTLMEEQGFFALLKNMLKDKSAVVVANAVASLLEIYETSINKGHQLESLKSMGQDKPDPEMTEDQQFYRLAFSEVEKHQILQALNECTEWGQIYILNVIAEWRVASGKESEQIIDRLTSRLSHANPAVVLSAVRAILNLLKNYEDEELVAATLDKLRPPLVTLLTNSPPEIQYVVLRNVQLIVQSSPGFFGSEMKLFYCKYKDPVYIKMEKLNLLYRMASTETAPNLLKELREYGTDTNVEFSRNAIRIIALISIKFKETATRCCQIVLELITSSHQDHIIQEGVIALRDMLRSYPQLASSITPVLADISEFVVEPESRSAFVWVIGEVYEFVQGSKPSPRNETLNDFLQYLVDVFIEESVTVQLQILTTVVKCFLKAPIHNQQLVTDIFRLATDHAENPDVRDRAFIYWRLLSTNPEETRKVVLSQRAVLLSKNFDIEPRLLEGLTRNLGMISSVFHRPPTAFVSPGKGVCSQPRTQSFAESQNHSSLIQRPPDSNPDAAGPPYNVESNFSVSCSNTNELINIDDLTSFSAPASNMNSNAVPRDPDADTKRFQSSELLDFGLPVSNVSVLASNTGNTGNMSNTGNMDNKNGTGNIQSVDLLSL</sequence>
<feature type="compositionally biased region" description="Low complexity" evidence="11">
    <location>
        <begin position="1962"/>
        <end position="1975"/>
    </location>
</feature>
<dbReference type="Proteomes" id="UP001071777">
    <property type="component" value="Unassembled WGS sequence"/>
</dbReference>
<feature type="region of interest" description="Disordered" evidence="11">
    <location>
        <begin position="1218"/>
        <end position="1240"/>
    </location>
</feature>
<dbReference type="InterPro" id="IPR011989">
    <property type="entry name" value="ARM-like"/>
</dbReference>
<dbReference type="EMBL" id="JAPCXB010000048">
    <property type="protein sequence ID" value="KAJ1612233.1"/>
    <property type="molecule type" value="Genomic_DNA"/>
</dbReference>
<keyword evidence="8" id="KW-0653">Protein transport</keyword>
<evidence type="ECO:0000259" key="14">
    <source>
        <dbReference type="Pfam" id="PF17681"/>
    </source>
</evidence>
<feature type="domain" description="Clathrin/coatomer adaptor adaptin-like N-terminal" evidence="12">
    <location>
        <begin position="1251"/>
        <end position="1803"/>
    </location>
</feature>
<keyword evidence="7" id="KW-0493">Microtubule</keyword>
<dbReference type="InterPro" id="IPR041470">
    <property type="entry name" value="GCP_N"/>
</dbReference>
<organism evidence="15 16">
    <name type="scientific">Cryptosporidium canis</name>
    <dbReference type="NCBI Taxonomy" id="195482"/>
    <lineage>
        <taxon>Eukaryota</taxon>
        <taxon>Sar</taxon>
        <taxon>Alveolata</taxon>
        <taxon>Apicomplexa</taxon>
        <taxon>Conoidasida</taxon>
        <taxon>Coccidia</taxon>
        <taxon>Eucoccidiorida</taxon>
        <taxon>Eimeriorina</taxon>
        <taxon>Cryptosporidiidae</taxon>
        <taxon>Cryptosporidium</taxon>
    </lineage>
</organism>
<feature type="compositionally biased region" description="Polar residues" evidence="11">
    <location>
        <begin position="1218"/>
        <end position="1228"/>
    </location>
</feature>
<evidence type="ECO:0000256" key="3">
    <source>
        <dbReference type="ARBA" id="ARBA00006613"/>
    </source>
</evidence>
<evidence type="ECO:0000259" key="13">
    <source>
        <dbReference type="Pfam" id="PF04130"/>
    </source>
</evidence>
<dbReference type="InterPro" id="IPR040457">
    <property type="entry name" value="GCP_C"/>
</dbReference>
<feature type="region of interest" description="Disordered" evidence="11">
    <location>
        <begin position="1855"/>
        <end position="1893"/>
    </location>
</feature>
<dbReference type="InterPro" id="IPR016024">
    <property type="entry name" value="ARM-type_fold"/>
</dbReference>
<keyword evidence="9" id="KW-0472">Membrane</keyword>